<protein>
    <submittedName>
        <fullName evidence="11">OR2D3 protein</fullName>
    </submittedName>
</protein>
<dbReference type="Pfam" id="PF13853">
    <property type="entry name" value="7tm_4"/>
    <property type="match status" value="1"/>
</dbReference>
<dbReference type="Proteomes" id="UP000648918">
    <property type="component" value="Unassembled WGS sequence"/>
</dbReference>
<sequence length="92" mass="9953">CFGWDCCDGLFPPYSHVPCSVLQKGAGMQSAFASCTCHLTVVCLFIDTGTIVSLAAHSSSSEEMDEVLTLLYTTVTPMLNPIIYSLRNSEVK</sequence>
<evidence type="ECO:0000256" key="2">
    <source>
        <dbReference type="ARBA" id="ARBA00010663"/>
    </source>
</evidence>
<proteinExistence type="inferred from homology"/>
<comment type="similarity">
    <text evidence="2">Belongs to the G-protein coupled receptor 1 family.</text>
</comment>
<keyword evidence="3" id="KW-1003">Cell membrane</keyword>
<dbReference type="EMBL" id="WBNJ01000240">
    <property type="protein sequence ID" value="NXD83025.1"/>
    <property type="molecule type" value="Genomic_DNA"/>
</dbReference>
<dbReference type="OrthoDB" id="9975554at2759"/>
<evidence type="ECO:0000256" key="8">
    <source>
        <dbReference type="ARBA" id="ARBA00023136"/>
    </source>
</evidence>
<dbReference type="GO" id="GO:0004930">
    <property type="term" value="F:G protein-coupled receptor activity"/>
    <property type="evidence" value="ECO:0007669"/>
    <property type="project" value="UniProtKB-KW"/>
</dbReference>
<feature type="non-terminal residue" evidence="11">
    <location>
        <position position="92"/>
    </location>
</feature>
<reference evidence="11" key="1">
    <citation type="submission" date="2019-09" db="EMBL/GenBank/DDBJ databases">
        <title>Bird 10,000 Genomes (B10K) Project - Family phase.</title>
        <authorList>
            <person name="Zhang G."/>
        </authorList>
    </citation>
    <scope>NUCLEOTIDE SEQUENCE</scope>
    <source>
        <strain evidence="11">B10K-DU-024-03</strain>
        <tissue evidence="11">Muscle</tissue>
    </source>
</reference>
<keyword evidence="9" id="KW-0675">Receptor</keyword>
<dbReference type="Gene3D" id="1.10.1220.70">
    <property type="match status" value="1"/>
</dbReference>
<dbReference type="FunFam" id="1.10.1220.70:FF:000001">
    <property type="entry name" value="Olfactory receptor"/>
    <property type="match status" value="1"/>
</dbReference>
<evidence type="ECO:0000256" key="3">
    <source>
        <dbReference type="ARBA" id="ARBA00022475"/>
    </source>
</evidence>
<evidence type="ECO:0000256" key="10">
    <source>
        <dbReference type="ARBA" id="ARBA00023224"/>
    </source>
</evidence>
<evidence type="ECO:0000313" key="11">
    <source>
        <dbReference type="EMBL" id="NXD83025.1"/>
    </source>
</evidence>
<evidence type="ECO:0000256" key="1">
    <source>
        <dbReference type="ARBA" id="ARBA00004651"/>
    </source>
</evidence>
<keyword evidence="6" id="KW-1133">Transmembrane helix</keyword>
<keyword evidence="8" id="KW-0472">Membrane</keyword>
<dbReference type="AlphaFoldDB" id="A0A851YX66"/>
<evidence type="ECO:0000256" key="5">
    <source>
        <dbReference type="ARBA" id="ARBA00022692"/>
    </source>
</evidence>
<name>A0A851YX66_9AVES</name>
<comment type="caution">
    <text evidence="11">The sequence shown here is derived from an EMBL/GenBank/DDBJ whole genome shotgun (WGS) entry which is preliminary data.</text>
</comment>
<evidence type="ECO:0000256" key="9">
    <source>
        <dbReference type="ARBA" id="ARBA00023170"/>
    </source>
</evidence>
<evidence type="ECO:0000256" key="6">
    <source>
        <dbReference type="ARBA" id="ARBA00022989"/>
    </source>
</evidence>
<dbReference type="GO" id="GO:0004984">
    <property type="term" value="F:olfactory receptor activity"/>
    <property type="evidence" value="ECO:0007669"/>
    <property type="project" value="InterPro"/>
</dbReference>
<dbReference type="GO" id="GO:0005886">
    <property type="term" value="C:plasma membrane"/>
    <property type="evidence" value="ECO:0007669"/>
    <property type="project" value="UniProtKB-SubCell"/>
</dbReference>
<keyword evidence="7" id="KW-0297">G-protein coupled receptor</keyword>
<evidence type="ECO:0000313" key="12">
    <source>
        <dbReference type="Proteomes" id="UP000648918"/>
    </source>
</evidence>
<keyword evidence="4" id="KW-0716">Sensory transduction</keyword>
<feature type="non-terminal residue" evidence="11">
    <location>
        <position position="1"/>
    </location>
</feature>
<evidence type="ECO:0000256" key="4">
    <source>
        <dbReference type="ARBA" id="ARBA00022606"/>
    </source>
</evidence>
<keyword evidence="5" id="KW-0812">Transmembrane</keyword>
<dbReference type="PRINTS" id="PR00245">
    <property type="entry name" value="OLFACTORYR"/>
</dbReference>
<organism evidence="11 12">
    <name type="scientific">Halcyon senegalensis</name>
    <dbReference type="NCBI Taxonomy" id="342381"/>
    <lineage>
        <taxon>Eukaryota</taxon>
        <taxon>Metazoa</taxon>
        <taxon>Chordata</taxon>
        <taxon>Craniata</taxon>
        <taxon>Vertebrata</taxon>
        <taxon>Euteleostomi</taxon>
        <taxon>Archelosauria</taxon>
        <taxon>Archosauria</taxon>
        <taxon>Dinosauria</taxon>
        <taxon>Saurischia</taxon>
        <taxon>Theropoda</taxon>
        <taxon>Coelurosauria</taxon>
        <taxon>Aves</taxon>
        <taxon>Neognathae</taxon>
        <taxon>Neoaves</taxon>
        <taxon>Telluraves</taxon>
        <taxon>Coraciimorphae</taxon>
        <taxon>Coraciiformes</taxon>
        <taxon>Alcedinidae</taxon>
        <taxon>Halcyon</taxon>
    </lineage>
</organism>
<dbReference type="SUPFAM" id="SSF81321">
    <property type="entry name" value="Family A G protein-coupled receptor-like"/>
    <property type="match status" value="1"/>
</dbReference>
<comment type="subcellular location">
    <subcellularLocation>
        <location evidence="1">Cell membrane</location>
        <topology evidence="1">Multi-pass membrane protein</topology>
    </subcellularLocation>
</comment>
<keyword evidence="12" id="KW-1185">Reference proteome</keyword>
<evidence type="ECO:0000256" key="7">
    <source>
        <dbReference type="ARBA" id="ARBA00023040"/>
    </source>
</evidence>
<dbReference type="PANTHER" id="PTHR26453">
    <property type="entry name" value="OLFACTORY RECEPTOR"/>
    <property type="match status" value="1"/>
</dbReference>
<keyword evidence="10" id="KW-0807">Transducer</keyword>
<gene>
    <name evidence="11" type="primary">Or2d3</name>
    <name evidence="11" type="ORF">HALSEN_R13901</name>
</gene>
<accession>A0A851YX66</accession>
<dbReference type="InterPro" id="IPR000725">
    <property type="entry name" value="Olfact_rcpt"/>
</dbReference>